<evidence type="ECO:0000313" key="9">
    <source>
        <dbReference type="EMBL" id="KIE10550.1"/>
    </source>
</evidence>
<dbReference type="Gene3D" id="3.10.50.40">
    <property type="match status" value="1"/>
</dbReference>
<dbReference type="InterPro" id="IPR027304">
    <property type="entry name" value="Trigger_fact/SurA_dom_sf"/>
</dbReference>
<dbReference type="SUPFAM" id="SSF109998">
    <property type="entry name" value="Triger factor/SurA peptide-binding domain-like"/>
    <property type="match status" value="1"/>
</dbReference>
<dbReference type="PANTHER" id="PTHR47245">
    <property type="entry name" value="PEPTIDYLPROLYL ISOMERASE"/>
    <property type="match status" value="1"/>
</dbReference>
<dbReference type="EMBL" id="JHEG02000048">
    <property type="protein sequence ID" value="KIE10550.1"/>
    <property type="molecule type" value="Genomic_DNA"/>
</dbReference>
<sequence>MAKTFNFSAEDILHQIKLSCQIPDIIEAMANRKIIADAAAQANIKVEPEELQRSADSLRLANKLVKAEDTWTWLQKHFLSLDDFEELAHINLLSAKLASYLFAEQVEPFFYEHQLDYAGAVTYEVVLDDEDLSWELFYALQETEISFQDIARQYIQEPELRRAGGYCGIRHRSDIRPEIAACIFAAHPPQILKPIVTQKGVHLLRVEEIIPPQLNEALRLKIVGDLFSTWLKQQLEEVKVVVRLELDANFKSSQELPKLA</sequence>
<evidence type="ECO:0000256" key="3">
    <source>
        <dbReference type="ARBA" id="ARBA00022729"/>
    </source>
</evidence>
<evidence type="ECO:0000256" key="6">
    <source>
        <dbReference type="PROSITE-ProRule" id="PRU00278"/>
    </source>
</evidence>
<dbReference type="PROSITE" id="PS50198">
    <property type="entry name" value="PPIC_PPIASE_2"/>
    <property type="match status" value="1"/>
</dbReference>
<dbReference type="AlphaFoldDB" id="A0A0C1REB9"/>
<proteinExistence type="predicted"/>
<dbReference type="EC" id="5.2.1.8" evidence="2"/>
<reference evidence="9" key="1">
    <citation type="journal article" date="2015" name="Genome Announc.">
        <title>Draft Genome Sequence of Tolypothrix boutellei Strain VB521301.</title>
        <authorList>
            <person name="Chandrababunaidu M.M."/>
            <person name="Singh D."/>
            <person name="Sen D."/>
            <person name="Bhan S."/>
            <person name="Das S."/>
            <person name="Gupta A."/>
            <person name="Adhikary S.P."/>
            <person name="Tripathy S."/>
        </authorList>
    </citation>
    <scope>NUCLEOTIDE SEQUENCE</scope>
    <source>
        <strain evidence="9">VB521301</strain>
    </source>
</reference>
<dbReference type="SUPFAM" id="SSF54534">
    <property type="entry name" value="FKBP-like"/>
    <property type="match status" value="1"/>
</dbReference>
<accession>A0A0C1REB9</accession>
<evidence type="ECO:0000256" key="4">
    <source>
        <dbReference type="ARBA" id="ARBA00023110"/>
    </source>
</evidence>
<evidence type="ECO:0000313" key="10">
    <source>
        <dbReference type="Proteomes" id="UP000029738"/>
    </source>
</evidence>
<evidence type="ECO:0000259" key="7">
    <source>
        <dbReference type="PROSITE" id="PS50198"/>
    </source>
</evidence>
<dbReference type="PANTHER" id="PTHR47245:SF1">
    <property type="entry name" value="FOLDASE PROTEIN PRSA"/>
    <property type="match status" value="1"/>
</dbReference>
<dbReference type="RefSeq" id="WP_038089559.1">
    <property type="nucleotide sequence ID" value="NZ_JHEG04000001.1"/>
</dbReference>
<keyword evidence="4 6" id="KW-0697">Rotamase</keyword>
<evidence type="ECO:0000256" key="2">
    <source>
        <dbReference type="ARBA" id="ARBA00013194"/>
    </source>
</evidence>
<dbReference type="Pfam" id="PF00639">
    <property type="entry name" value="Rotamase"/>
    <property type="match status" value="1"/>
</dbReference>
<dbReference type="InterPro" id="IPR050245">
    <property type="entry name" value="PrsA_foldase"/>
</dbReference>
<dbReference type="InterPro" id="IPR046357">
    <property type="entry name" value="PPIase_dom_sf"/>
</dbReference>
<protein>
    <recommendedName>
        <fullName evidence="2">peptidylprolyl isomerase</fullName>
        <ecNumber evidence="2">5.2.1.8</ecNumber>
    </recommendedName>
</protein>
<dbReference type="InterPro" id="IPR000297">
    <property type="entry name" value="PPIase_PpiC"/>
</dbReference>
<evidence type="ECO:0000256" key="1">
    <source>
        <dbReference type="ARBA" id="ARBA00000971"/>
    </source>
</evidence>
<dbReference type="EMBL" id="JHEG04000001">
    <property type="protein sequence ID" value="KAF3886536.1"/>
    <property type="molecule type" value="Genomic_DNA"/>
</dbReference>
<comment type="catalytic activity">
    <reaction evidence="1">
        <text>[protein]-peptidylproline (omega=180) = [protein]-peptidylproline (omega=0)</text>
        <dbReference type="Rhea" id="RHEA:16237"/>
        <dbReference type="Rhea" id="RHEA-COMP:10747"/>
        <dbReference type="Rhea" id="RHEA-COMP:10748"/>
        <dbReference type="ChEBI" id="CHEBI:83833"/>
        <dbReference type="ChEBI" id="CHEBI:83834"/>
        <dbReference type="EC" id="5.2.1.8"/>
    </reaction>
</comment>
<evidence type="ECO:0000256" key="5">
    <source>
        <dbReference type="ARBA" id="ARBA00023235"/>
    </source>
</evidence>
<feature type="domain" description="PpiC" evidence="7">
    <location>
        <begin position="125"/>
        <end position="208"/>
    </location>
</feature>
<dbReference type="Proteomes" id="UP000029738">
    <property type="component" value="Unassembled WGS sequence"/>
</dbReference>
<keyword evidence="5 6" id="KW-0413">Isomerase</keyword>
<dbReference type="GO" id="GO:0003755">
    <property type="term" value="F:peptidyl-prolyl cis-trans isomerase activity"/>
    <property type="evidence" value="ECO:0007669"/>
    <property type="project" value="UniProtKB-KW"/>
</dbReference>
<name>A0A0C1REB9_9CYAN</name>
<dbReference type="STRING" id="1479485.DA73_0218625"/>
<organism evidence="9">
    <name type="scientific">Tolypothrix bouteillei VB521301</name>
    <dbReference type="NCBI Taxonomy" id="1479485"/>
    <lineage>
        <taxon>Bacteria</taxon>
        <taxon>Bacillati</taxon>
        <taxon>Cyanobacteriota</taxon>
        <taxon>Cyanophyceae</taxon>
        <taxon>Nostocales</taxon>
        <taxon>Tolypothrichaceae</taxon>
        <taxon>Tolypothrix</taxon>
    </lineage>
</organism>
<keyword evidence="10" id="KW-1185">Reference proteome</keyword>
<evidence type="ECO:0000313" key="8">
    <source>
        <dbReference type="EMBL" id="KAF3886536.1"/>
    </source>
</evidence>
<reference evidence="8" key="2">
    <citation type="submission" date="2019-11" db="EMBL/GenBank/DDBJ databases">
        <title>Improved Assembly of Tolypothrix boutellei genome.</title>
        <authorList>
            <person name="Sarangi A.N."/>
            <person name="Mukherjee M."/>
            <person name="Ghosh S."/>
            <person name="Singh D."/>
            <person name="Das A."/>
            <person name="Kant S."/>
            <person name="Prusty A."/>
            <person name="Tripathy S."/>
        </authorList>
    </citation>
    <scope>NUCLEOTIDE SEQUENCE</scope>
    <source>
        <strain evidence="8">VB521301</strain>
    </source>
</reference>
<gene>
    <name evidence="9" type="ORF">DA73_0218625</name>
    <name evidence="8" type="ORF">DA73_0400014395</name>
</gene>
<keyword evidence="3" id="KW-0732">Signal</keyword>
<comment type="caution">
    <text evidence="9">The sequence shown here is derived from an EMBL/GenBank/DDBJ whole genome shotgun (WGS) entry which is preliminary data.</text>
</comment>
<dbReference type="OrthoDB" id="530022at2"/>